<sequence length="71" mass="8190">MPPKRKASRASNADSAIGESPSAKKNKSSSENESSVDRKFLTHGRPDWDWDRQYDERDDIPTDEYQAQNQY</sequence>
<keyword evidence="3" id="KW-1185">Reference proteome</keyword>
<reference evidence="2 3" key="1">
    <citation type="submission" date="2017-05" db="EMBL/GenBank/DDBJ databases">
        <title>Draft genome sequence of Elsinoe australis.</title>
        <authorList>
            <person name="Cheng Q."/>
        </authorList>
    </citation>
    <scope>NUCLEOTIDE SEQUENCE [LARGE SCALE GENOMIC DNA]</scope>
    <source>
        <strain evidence="2 3">NL1</strain>
    </source>
</reference>
<protein>
    <submittedName>
        <fullName evidence="2">Uncharacterized protein</fullName>
    </submittedName>
</protein>
<feature type="region of interest" description="Disordered" evidence="1">
    <location>
        <begin position="1"/>
        <end position="71"/>
    </location>
</feature>
<organism evidence="2 3">
    <name type="scientific">Elsinoe australis</name>
    <dbReference type="NCBI Taxonomy" id="40998"/>
    <lineage>
        <taxon>Eukaryota</taxon>
        <taxon>Fungi</taxon>
        <taxon>Dikarya</taxon>
        <taxon>Ascomycota</taxon>
        <taxon>Pezizomycotina</taxon>
        <taxon>Dothideomycetes</taxon>
        <taxon>Dothideomycetidae</taxon>
        <taxon>Myriangiales</taxon>
        <taxon>Elsinoaceae</taxon>
        <taxon>Elsinoe</taxon>
    </lineage>
</organism>
<evidence type="ECO:0000256" key="1">
    <source>
        <dbReference type="SAM" id="MobiDB-lite"/>
    </source>
</evidence>
<evidence type="ECO:0000313" key="3">
    <source>
        <dbReference type="Proteomes" id="UP000243723"/>
    </source>
</evidence>
<dbReference type="EMBL" id="NHZQ01000335">
    <property type="protein sequence ID" value="PSK42282.1"/>
    <property type="molecule type" value="Genomic_DNA"/>
</dbReference>
<dbReference type="AlphaFoldDB" id="A0A2P7Z236"/>
<accession>A0A2P7Z236</accession>
<gene>
    <name evidence="2" type="ORF">B9Z65_4196</name>
</gene>
<proteinExistence type="predicted"/>
<comment type="caution">
    <text evidence="2">The sequence shown here is derived from an EMBL/GenBank/DDBJ whole genome shotgun (WGS) entry which is preliminary data.</text>
</comment>
<evidence type="ECO:0000313" key="2">
    <source>
        <dbReference type="EMBL" id="PSK42282.1"/>
    </source>
</evidence>
<feature type="compositionally biased region" description="Low complexity" evidence="1">
    <location>
        <begin position="19"/>
        <end position="33"/>
    </location>
</feature>
<feature type="compositionally biased region" description="Basic and acidic residues" evidence="1">
    <location>
        <begin position="35"/>
        <end position="55"/>
    </location>
</feature>
<name>A0A2P7Z236_9PEZI</name>
<dbReference type="Proteomes" id="UP000243723">
    <property type="component" value="Unassembled WGS sequence"/>
</dbReference>